<organism evidence="1 2">
    <name type="scientific">Stappia albiluteola</name>
    <dbReference type="NCBI Taxonomy" id="2758565"/>
    <lineage>
        <taxon>Bacteria</taxon>
        <taxon>Pseudomonadati</taxon>
        <taxon>Pseudomonadota</taxon>
        <taxon>Alphaproteobacteria</taxon>
        <taxon>Hyphomicrobiales</taxon>
        <taxon>Stappiaceae</taxon>
        <taxon>Stappia</taxon>
    </lineage>
</organism>
<dbReference type="EMBL" id="JACFXV010000044">
    <property type="protein sequence ID" value="MBA5777074.1"/>
    <property type="molecule type" value="Genomic_DNA"/>
</dbReference>
<keyword evidence="2" id="KW-1185">Reference proteome</keyword>
<name>A0A839ADP2_9HYPH</name>
<evidence type="ECO:0000313" key="1">
    <source>
        <dbReference type="EMBL" id="MBA5777074.1"/>
    </source>
</evidence>
<gene>
    <name evidence="1" type="ORF">H2509_08015</name>
</gene>
<dbReference type="AlphaFoldDB" id="A0A839ADP2"/>
<proteinExistence type="predicted"/>
<dbReference type="RefSeq" id="WP_182164114.1">
    <property type="nucleotide sequence ID" value="NZ_JACFXV010000044.1"/>
</dbReference>
<dbReference type="Proteomes" id="UP000541109">
    <property type="component" value="Unassembled WGS sequence"/>
</dbReference>
<protein>
    <submittedName>
        <fullName evidence="1">Uncharacterized protein</fullName>
    </submittedName>
</protein>
<evidence type="ECO:0000313" key="2">
    <source>
        <dbReference type="Proteomes" id="UP000541109"/>
    </source>
</evidence>
<comment type="caution">
    <text evidence="1">The sequence shown here is derived from an EMBL/GenBank/DDBJ whole genome shotgun (WGS) entry which is preliminary data.</text>
</comment>
<reference evidence="1 2" key="1">
    <citation type="submission" date="2020-07" db="EMBL/GenBank/DDBJ databases">
        <title>Stappia sp., F7233, whole genome shotgun sequencing project.</title>
        <authorList>
            <person name="Jiang S."/>
            <person name="Liu Z.W."/>
            <person name="Du Z.J."/>
        </authorList>
    </citation>
    <scope>NUCLEOTIDE SEQUENCE [LARGE SCALE GENOMIC DNA]</scope>
    <source>
        <strain evidence="1 2">F7233</strain>
    </source>
</reference>
<accession>A0A839ADP2</accession>
<sequence length="94" mass="10573">MREQDLRIASDVLVLGAPKDILERYGGRLHRFSGRFSDAVNFTIRELPQELVDYAVIHSADGNWYELAEIQRCYRSLDHGSVSVGRTGGLVTAH</sequence>